<dbReference type="InterPro" id="IPR039600">
    <property type="entry name" value="TANGO6/Rtp1"/>
</dbReference>
<comment type="similarity">
    <text evidence="1">Belongs to the Tango6 family.</text>
</comment>
<accession>A0A225ARR6</accession>
<dbReference type="PANTHER" id="PTHR20959:SF1">
    <property type="entry name" value="TRANSPORT AND GOLGI ORGANIZATION PROTEIN 6 HOMOLOG"/>
    <property type="match status" value="1"/>
</dbReference>
<name>A0A225ARR6_TALAT</name>
<dbReference type="GeneID" id="31006970"/>
<dbReference type="SUPFAM" id="SSF48371">
    <property type="entry name" value="ARM repeat"/>
    <property type="match status" value="1"/>
</dbReference>
<dbReference type="InterPro" id="IPR019414">
    <property type="entry name" value="Rtp1_C2"/>
</dbReference>
<evidence type="ECO:0000313" key="5">
    <source>
        <dbReference type="EMBL" id="OKL57656.1"/>
    </source>
</evidence>
<dbReference type="InterPro" id="IPR019451">
    <property type="entry name" value="Rtp1_C1"/>
</dbReference>
<evidence type="ECO:0000259" key="4">
    <source>
        <dbReference type="Pfam" id="PF10363"/>
    </source>
</evidence>
<feature type="compositionally biased region" description="Basic and acidic residues" evidence="2">
    <location>
        <begin position="596"/>
        <end position="623"/>
    </location>
</feature>
<reference evidence="5 6" key="1">
    <citation type="submission" date="2015-06" db="EMBL/GenBank/DDBJ databases">
        <title>Talaromyces atroroseus IBT 11181 draft genome.</title>
        <authorList>
            <person name="Rasmussen K.B."/>
            <person name="Rasmussen S."/>
            <person name="Petersen B."/>
            <person name="Sicheritz-Ponten T."/>
            <person name="Mortensen U.H."/>
            <person name="Thrane U."/>
        </authorList>
    </citation>
    <scope>NUCLEOTIDE SEQUENCE [LARGE SCALE GENOMIC DNA]</scope>
    <source>
        <strain evidence="5 6">IBT 11181</strain>
    </source>
</reference>
<dbReference type="RefSeq" id="XP_020117777.1">
    <property type="nucleotide sequence ID" value="XM_020262131.1"/>
</dbReference>
<dbReference type="Proteomes" id="UP000214365">
    <property type="component" value="Unassembled WGS sequence"/>
</dbReference>
<sequence length="869" mass="95036">MQISKLLSSVPQDMESTPYFENIAPKLLALIDSDEPDLRRTAAYVVGSGILGKRAYGAPGTIGHSIFVEPLFKAITATIDPNSGKWLKSFNPVSQAAAQPTPQTIPKDVLVDEPTLLLALERLSVIALQHPNPGLVKRLVQPILLPLWGLTCCTQAQKGKGAWHERSWALLQTFFTLSPGFPPFLKLADNLLWDGGANWTFQESQDGGVTIVKRSNSDVDIVRMLDTLDSRADNFSKLLGCDPQSEDRTADVFLHVSERWLVDTSRQTPMAPTLLDKLNYDPSTDSNAIVAKVVSAKIAERLLSDFKDTLSRRPLKILELAQHIIESELKAVDERERRRKARERGRASLESLANIARPVENETTAHDDQQNTSETLSTTFSLLSTILASPEFPMTQTLLPKLDEIKSQLDKLRPNLPPALSNPAFTASMLLEIQIKSPDGTQQTDELKSPQAADLETHRQALKDITSPLPPVQAEGLSLLSKLISNSSPVLDIPSTMTLLLSIILGQSSETAANEEFIYLNAIKLIGQLASNHPRTVVKTLVDQYADRNEERTLDQRLKIGESLLRTVEDLGEALTGEVMRIIGESMIAVAGRRGNKPETQKARREQVEKEKRDNERKEREKGINLPSGWKVSSPALPDTEEIDTLLPNNEDPDAETPEQAAISANILSAWAAGAASDVEPDDIRVRASAISILASAIQTNLAGLGPSLASSAVDLALSTLRLEKSPESAILRRASAVLLLDLVKAMDSELQSGSKKIGFGFSLIADSSGDSISSRGPTTIGSIPTTLNTLSYVDSQETDALVRGHIRVLMENLETWMEKSLLWGINAQSSMLSDDEPRLQLGDRIAGLDLNPLATRSSTNRPRIEEIE</sequence>
<dbReference type="PANTHER" id="PTHR20959">
    <property type="entry name" value="TRANSPORT AND GOLGI ORGANIZATION PROTEIN 6 FAMILY MEMBER"/>
    <property type="match status" value="1"/>
</dbReference>
<protein>
    <recommendedName>
        <fullName evidence="7">RNA polymerase II assembly factor Rtp1 C-terminal domain-containing protein</fullName>
    </recommendedName>
</protein>
<dbReference type="EMBL" id="LFMY01000011">
    <property type="protein sequence ID" value="OKL57656.1"/>
    <property type="molecule type" value="Genomic_DNA"/>
</dbReference>
<feature type="domain" description="RNA polymerase II assembly factor Rtp1 C-terminal" evidence="4">
    <location>
        <begin position="459"/>
        <end position="574"/>
    </location>
</feature>
<dbReference type="GO" id="GO:0009306">
    <property type="term" value="P:protein secretion"/>
    <property type="evidence" value="ECO:0007669"/>
    <property type="project" value="TreeGrafter"/>
</dbReference>
<dbReference type="InterPro" id="IPR016024">
    <property type="entry name" value="ARM-type_fold"/>
</dbReference>
<evidence type="ECO:0000313" key="6">
    <source>
        <dbReference type="Proteomes" id="UP000214365"/>
    </source>
</evidence>
<keyword evidence="6" id="KW-1185">Reference proteome</keyword>
<dbReference type="OrthoDB" id="39591at2759"/>
<evidence type="ECO:0008006" key="7">
    <source>
        <dbReference type="Google" id="ProtNLM"/>
    </source>
</evidence>
<evidence type="ECO:0000256" key="2">
    <source>
        <dbReference type="SAM" id="MobiDB-lite"/>
    </source>
</evidence>
<gene>
    <name evidence="5" type="ORF">UA08_07214</name>
</gene>
<dbReference type="AlphaFoldDB" id="A0A225ARR6"/>
<organism evidence="5 6">
    <name type="scientific">Talaromyces atroroseus</name>
    <dbReference type="NCBI Taxonomy" id="1441469"/>
    <lineage>
        <taxon>Eukaryota</taxon>
        <taxon>Fungi</taxon>
        <taxon>Dikarya</taxon>
        <taxon>Ascomycota</taxon>
        <taxon>Pezizomycotina</taxon>
        <taxon>Eurotiomycetes</taxon>
        <taxon>Eurotiomycetidae</taxon>
        <taxon>Eurotiales</taxon>
        <taxon>Trichocomaceae</taxon>
        <taxon>Talaromyces</taxon>
        <taxon>Talaromyces sect. Trachyspermi</taxon>
    </lineage>
</organism>
<comment type="caution">
    <text evidence="5">The sequence shown here is derived from an EMBL/GenBank/DDBJ whole genome shotgun (WGS) entry which is preliminary data.</text>
</comment>
<evidence type="ECO:0000259" key="3">
    <source>
        <dbReference type="Pfam" id="PF10304"/>
    </source>
</evidence>
<feature type="domain" description="RNA polymerase II assembly factor Rtp1 C-terminal" evidence="3">
    <location>
        <begin position="785"/>
        <end position="816"/>
    </location>
</feature>
<dbReference type="STRING" id="1441469.A0A225ARR6"/>
<proteinExistence type="inferred from homology"/>
<feature type="region of interest" description="Disordered" evidence="2">
    <location>
        <begin position="592"/>
        <end position="643"/>
    </location>
</feature>
<dbReference type="Pfam" id="PF10363">
    <property type="entry name" value="RTP1_C1"/>
    <property type="match status" value="1"/>
</dbReference>
<dbReference type="Pfam" id="PF10304">
    <property type="entry name" value="RTP1_C2"/>
    <property type="match status" value="1"/>
</dbReference>
<evidence type="ECO:0000256" key="1">
    <source>
        <dbReference type="ARBA" id="ARBA00005724"/>
    </source>
</evidence>